<dbReference type="AlphaFoldDB" id="A0A1R4EV17"/>
<dbReference type="PANTHER" id="PTHR22911">
    <property type="entry name" value="ACYL-MALONYL CONDENSING ENZYME-RELATED"/>
    <property type="match status" value="1"/>
</dbReference>
<keyword evidence="2" id="KW-0472">Membrane</keyword>
<dbReference type="GO" id="GO:0016020">
    <property type="term" value="C:membrane"/>
    <property type="evidence" value="ECO:0007669"/>
    <property type="project" value="InterPro"/>
</dbReference>
<sequence length="266" mass="27526">MAFWRNGLGAGAMGVMATVQSRGRLRFPTRSEWRYCLIAATALALHFATFMTSVRLTTVAAATALVCLQSAWIAGFQRLRGAALGKQVGWGMALSLAGVVVITGFDVGGGSAQALLGDLLALAGGAFAGGYTLAGSKARATMDTGSYTTVCYALTAAMLLVLSLIMGEKIFGFPLAGWVGIIALTVASQLLGHTVFNHLVVALGPLVVSMIILLEIPGAAILAGIFLGQTPPVGTYLGLILILLGLLAVVWGQGRSLRHRPPVQDS</sequence>
<keyword evidence="2" id="KW-1133">Transmembrane helix</keyword>
<feature type="transmembrane region" description="Helical" evidence="2">
    <location>
        <begin position="199"/>
        <end position="227"/>
    </location>
</feature>
<accession>A0A1R4EV17</accession>
<reference evidence="4 5" key="1">
    <citation type="submission" date="2017-02" db="EMBL/GenBank/DDBJ databases">
        <authorList>
            <person name="Peterson S.W."/>
        </authorList>
    </citation>
    <scope>NUCLEOTIDE SEQUENCE [LARGE SCALE GENOMIC DNA]</scope>
    <source>
        <strain evidence="4 5">B Ar 00.02</strain>
    </source>
</reference>
<proteinExistence type="inferred from homology"/>
<feature type="transmembrane region" description="Helical" evidence="2">
    <location>
        <begin position="56"/>
        <end position="76"/>
    </location>
</feature>
<evidence type="ECO:0000256" key="1">
    <source>
        <dbReference type="ARBA" id="ARBA00007362"/>
    </source>
</evidence>
<keyword evidence="2" id="KW-0812">Transmembrane</keyword>
<feature type="transmembrane region" description="Helical" evidence="2">
    <location>
        <begin position="233"/>
        <end position="252"/>
    </location>
</feature>
<dbReference type="Pfam" id="PF00892">
    <property type="entry name" value="EamA"/>
    <property type="match status" value="1"/>
</dbReference>
<gene>
    <name evidence="4" type="ORF">FM101_00945</name>
</gene>
<keyword evidence="5" id="KW-1185">Reference proteome</keyword>
<dbReference type="InterPro" id="IPR037185">
    <property type="entry name" value="EmrE-like"/>
</dbReference>
<evidence type="ECO:0000259" key="3">
    <source>
        <dbReference type="Pfam" id="PF00892"/>
    </source>
</evidence>
<feature type="transmembrane region" description="Helical" evidence="2">
    <location>
        <begin position="114"/>
        <end position="134"/>
    </location>
</feature>
<evidence type="ECO:0000256" key="2">
    <source>
        <dbReference type="SAM" id="Phobius"/>
    </source>
</evidence>
<protein>
    <recommendedName>
        <fullName evidence="3">EamA domain-containing protein</fullName>
    </recommendedName>
</protein>
<evidence type="ECO:0000313" key="5">
    <source>
        <dbReference type="Proteomes" id="UP000195913"/>
    </source>
</evidence>
<feature type="transmembrane region" description="Helical" evidence="2">
    <location>
        <begin position="32"/>
        <end position="50"/>
    </location>
</feature>
<feature type="domain" description="EamA" evidence="3">
    <location>
        <begin position="116"/>
        <end position="250"/>
    </location>
</feature>
<name>A0A1R4EV17_9MICC</name>
<dbReference type="SUPFAM" id="SSF103481">
    <property type="entry name" value="Multidrug resistance efflux transporter EmrE"/>
    <property type="match status" value="1"/>
</dbReference>
<comment type="similarity">
    <text evidence="1">Belongs to the EamA transporter family.</text>
</comment>
<feature type="transmembrane region" description="Helical" evidence="2">
    <location>
        <begin position="88"/>
        <end position="108"/>
    </location>
</feature>
<dbReference type="EMBL" id="FUHW01000004">
    <property type="protein sequence ID" value="SJM47419.1"/>
    <property type="molecule type" value="Genomic_DNA"/>
</dbReference>
<feature type="transmembrane region" description="Helical" evidence="2">
    <location>
        <begin position="146"/>
        <end position="165"/>
    </location>
</feature>
<evidence type="ECO:0000313" key="4">
    <source>
        <dbReference type="EMBL" id="SJM47419.1"/>
    </source>
</evidence>
<feature type="transmembrane region" description="Helical" evidence="2">
    <location>
        <begin position="171"/>
        <end position="192"/>
    </location>
</feature>
<dbReference type="InterPro" id="IPR000620">
    <property type="entry name" value="EamA_dom"/>
</dbReference>
<dbReference type="Proteomes" id="UP000195913">
    <property type="component" value="Unassembled WGS sequence"/>
</dbReference>
<organism evidence="4 5">
    <name type="scientific">Arthrobacter rhombi</name>
    <dbReference type="NCBI Taxonomy" id="71253"/>
    <lineage>
        <taxon>Bacteria</taxon>
        <taxon>Bacillati</taxon>
        <taxon>Actinomycetota</taxon>
        <taxon>Actinomycetes</taxon>
        <taxon>Micrococcales</taxon>
        <taxon>Micrococcaceae</taxon>
        <taxon>Arthrobacter</taxon>
    </lineage>
</organism>
<dbReference type="PANTHER" id="PTHR22911:SF76">
    <property type="entry name" value="EAMA DOMAIN-CONTAINING PROTEIN"/>
    <property type="match status" value="1"/>
</dbReference>